<evidence type="ECO:0000313" key="1">
    <source>
        <dbReference type="EMBL" id="SDJ58163.1"/>
    </source>
</evidence>
<proteinExistence type="predicted"/>
<name>A0ABY0Q6L1_9BRAD</name>
<protein>
    <recommendedName>
        <fullName evidence="3">IS110 family transposase</fullName>
    </recommendedName>
</protein>
<keyword evidence="2" id="KW-1185">Reference proteome</keyword>
<dbReference type="Proteomes" id="UP000198803">
    <property type="component" value="Chromosome I"/>
</dbReference>
<accession>A0ABY0Q6L1</accession>
<evidence type="ECO:0000313" key="2">
    <source>
        <dbReference type="Proteomes" id="UP000198803"/>
    </source>
</evidence>
<gene>
    <name evidence="1" type="ORF">SAMN05444163_5825</name>
</gene>
<reference evidence="1 2" key="1">
    <citation type="submission" date="2016-10" db="EMBL/GenBank/DDBJ databases">
        <authorList>
            <person name="Varghese N."/>
            <person name="Submissions S."/>
        </authorList>
    </citation>
    <scope>NUCLEOTIDE SEQUENCE [LARGE SCALE GENOMIC DNA]</scope>
    <source>
        <strain evidence="1 2">GAS524</strain>
    </source>
</reference>
<organism evidence="1 2">
    <name type="scientific">Bradyrhizobium ottawaense</name>
    <dbReference type="NCBI Taxonomy" id="931866"/>
    <lineage>
        <taxon>Bacteria</taxon>
        <taxon>Pseudomonadati</taxon>
        <taxon>Pseudomonadota</taxon>
        <taxon>Alphaproteobacteria</taxon>
        <taxon>Hyphomicrobiales</taxon>
        <taxon>Nitrobacteraceae</taxon>
        <taxon>Bradyrhizobium</taxon>
    </lineage>
</organism>
<evidence type="ECO:0008006" key="3">
    <source>
        <dbReference type="Google" id="ProtNLM"/>
    </source>
</evidence>
<sequence>MQITTIGLDLAKSVFQVHGKARRHVISNEREMP</sequence>
<dbReference type="EMBL" id="LT629693">
    <property type="protein sequence ID" value="SDJ58163.1"/>
    <property type="molecule type" value="Genomic_DNA"/>
</dbReference>